<gene>
    <name evidence="3" type="ORF">A2801_00340</name>
</gene>
<keyword evidence="2" id="KW-1133">Transmembrane helix</keyword>
<keyword evidence="2" id="KW-0472">Membrane</keyword>
<reference evidence="3 4" key="1">
    <citation type="journal article" date="2016" name="Nat. Commun.">
        <title>Thousands of microbial genomes shed light on interconnected biogeochemical processes in an aquifer system.</title>
        <authorList>
            <person name="Anantharaman K."/>
            <person name="Brown C.T."/>
            <person name="Hug L.A."/>
            <person name="Sharon I."/>
            <person name="Castelle C.J."/>
            <person name="Probst A.J."/>
            <person name="Thomas B.C."/>
            <person name="Singh A."/>
            <person name="Wilkins M.J."/>
            <person name="Karaoz U."/>
            <person name="Brodie E.L."/>
            <person name="Williams K.H."/>
            <person name="Hubbard S.S."/>
            <person name="Banfield J.F."/>
        </authorList>
    </citation>
    <scope>NUCLEOTIDE SEQUENCE [LARGE SCALE GENOMIC DNA]</scope>
</reference>
<evidence type="ECO:0000313" key="4">
    <source>
        <dbReference type="Proteomes" id="UP000177263"/>
    </source>
</evidence>
<keyword evidence="2" id="KW-0812">Transmembrane</keyword>
<dbReference type="AlphaFoldDB" id="A0A1F7YSG1"/>
<name>A0A1F7YSG1_9BACT</name>
<comment type="caution">
    <text evidence="3">The sequence shown here is derived from an EMBL/GenBank/DDBJ whole genome shotgun (WGS) entry which is preliminary data.</text>
</comment>
<dbReference type="STRING" id="1802500.A2801_00340"/>
<organism evidence="3 4">
    <name type="scientific">Candidatus Woesebacteria bacterium RIFCSPHIGHO2_01_FULL_41_10</name>
    <dbReference type="NCBI Taxonomy" id="1802500"/>
    <lineage>
        <taxon>Bacteria</taxon>
        <taxon>Candidatus Woeseibacteriota</taxon>
    </lineage>
</organism>
<dbReference type="Proteomes" id="UP000177263">
    <property type="component" value="Unassembled WGS sequence"/>
</dbReference>
<sequence length="443" mass="45384">MKNISESQIAKLLGVSVGDLSTLEEQGIIHSPYSLKEVARIKSQQNPTLSEEAAQVGIQIQQEVVTSLTGLQKFKKRISVLSLFAAGLFVLSTIIIAVLFNIFPTETSDFFGYYYRFNRSPNVLSASTGDSNILQAATGSVDTPVKTSVLADIIKPVAGASLILVKAADGQKYEQIVTNPVLATGGLPGLAGSQGPPGPAGPSGAAGSDGISATDLSISDLTNENLSGSAGISNANLANSTLAITSGDGLSGGGLVSLGGSTSLDINLGANSGLETVDSSLTLLQGCADEQILKWTDAGGWACAADSNESELQHIVSYDSNQDMTNITSSQATLATVSIIPASSAGDVYVTGQAEVFSSNGTDQPFTLVVETTDNCTGTTVGNASVTYTITSGANANNLRGVLVVSGVDLNPGTLQKSYSLCASTSAGDTDVQNWRLEALVIN</sequence>
<evidence type="ECO:0000256" key="2">
    <source>
        <dbReference type="SAM" id="Phobius"/>
    </source>
</evidence>
<evidence type="ECO:0000313" key="3">
    <source>
        <dbReference type="EMBL" id="OGM30180.1"/>
    </source>
</evidence>
<proteinExistence type="predicted"/>
<protein>
    <submittedName>
        <fullName evidence="3">Uncharacterized protein</fullName>
    </submittedName>
</protein>
<dbReference type="EMBL" id="MGGM01000003">
    <property type="protein sequence ID" value="OGM30180.1"/>
    <property type="molecule type" value="Genomic_DNA"/>
</dbReference>
<evidence type="ECO:0000256" key="1">
    <source>
        <dbReference type="SAM" id="MobiDB-lite"/>
    </source>
</evidence>
<feature type="region of interest" description="Disordered" evidence="1">
    <location>
        <begin position="188"/>
        <end position="209"/>
    </location>
</feature>
<dbReference type="Gene3D" id="1.20.5.320">
    <property type="entry name" value="6-Phosphogluconate Dehydrogenase, domain 3"/>
    <property type="match status" value="1"/>
</dbReference>
<feature type="transmembrane region" description="Helical" evidence="2">
    <location>
        <begin position="80"/>
        <end position="103"/>
    </location>
</feature>
<accession>A0A1F7YSG1</accession>